<evidence type="ECO:0000256" key="5">
    <source>
        <dbReference type="ARBA" id="ARBA00023136"/>
    </source>
</evidence>
<dbReference type="Ensembl" id="ENSOMET00000029051.1">
    <property type="protein sequence ID" value="ENSOMEP00000019734.1"/>
    <property type="gene ID" value="ENSOMEG00000021542.1"/>
</dbReference>
<dbReference type="SUPFAM" id="SSF50729">
    <property type="entry name" value="PH domain-like"/>
    <property type="match status" value="1"/>
</dbReference>
<dbReference type="GO" id="GO:0005737">
    <property type="term" value="C:cytoplasm"/>
    <property type="evidence" value="ECO:0007669"/>
    <property type="project" value="UniProtKB-SubCell"/>
</dbReference>
<dbReference type="InterPro" id="IPR050729">
    <property type="entry name" value="Rho-GAP"/>
</dbReference>
<feature type="compositionally biased region" description="Basic and acidic residues" evidence="9">
    <location>
        <begin position="228"/>
        <end position="237"/>
    </location>
</feature>
<dbReference type="Pfam" id="PF00169">
    <property type="entry name" value="PH"/>
    <property type="match status" value="1"/>
</dbReference>
<dbReference type="PROSITE" id="PS50003">
    <property type="entry name" value="PH_DOMAIN"/>
    <property type="match status" value="1"/>
</dbReference>
<dbReference type="GO" id="GO:0016020">
    <property type="term" value="C:membrane"/>
    <property type="evidence" value="ECO:0007669"/>
    <property type="project" value="UniProtKB-SubCell"/>
</dbReference>
<evidence type="ECO:0000256" key="9">
    <source>
        <dbReference type="SAM" id="MobiDB-lite"/>
    </source>
</evidence>
<dbReference type="Gene3D" id="2.30.29.30">
    <property type="entry name" value="Pleckstrin-homology domain (PH domain)/Phosphotyrosine-binding domain (PTB)"/>
    <property type="match status" value="1"/>
</dbReference>
<dbReference type="GeneID" id="112140934"/>
<dbReference type="KEGG" id="oml:112140934"/>
<evidence type="ECO:0000256" key="4">
    <source>
        <dbReference type="ARBA" id="ARBA00022490"/>
    </source>
</evidence>
<dbReference type="CTD" id="55843"/>
<sequence>MAGIRAVNLESGGKKVLLIQPSNTSTELEKAVQMRTKTAHSSEVRLSQSKSMVLQEFEPPQKTMQLKNEYLNVAKLSTEGKKQKKSWSLMWTVLTADHLLFYKDKQETGLTPSGKSDAVQLCGTVIEWTNQKSRRKNVFQVTTTTGSEYLVQNDCYLTALKWYNAIRKNANSSTKEEKGQLQRSNSTEHLSRFRSSSSYASTSPSTKQRNPAHRRSINVFSSTKLKHSASDSTDKNGVKNRLKKFMTRRPSMKTLQEKGLIKDQVFGSHLSTLCKREGTTVPQFIQTCLDAIEKRGLETDGIYRVSGNLATIQKLRFVVDHEEELDLDHHQWEDIHVVTGALKLFFRELSEPLFPFSFFQPFVEAIKIKDHQEKLDAVRKLVQQLPRPNYDIMKLLFSHLQRVLLHSKKNLMSTQGIAIVFGPTLMWPNLDAGNVAVNMVYQNHIVEFILIESQNIFVMDKK</sequence>
<dbReference type="OMA" id="DHNQWED"/>
<dbReference type="FunFam" id="1.10.555.10:FF:000003">
    <property type="entry name" value="Putative rho GTPase-activating protein 12"/>
    <property type="match status" value="1"/>
</dbReference>
<keyword evidence="4" id="KW-0963">Cytoplasm</keyword>
<evidence type="ECO:0000313" key="13">
    <source>
        <dbReference type="Proteomes" id="UP000261560"/>
    </source>
</evidence>
<organism evidence="12 13">
    <name type="scientific">Oryzias melastigma</name>
    <name type="common">Marine medaka</name>
    <dbReference type="NCBI Taxonomy" id="30732"/>
    <lineage>
        <taxon>Eukaryota</taxon>
        <taxon>Metazoa</taxon>
        <taxon>Chordata</taxon>
        <taxon>Craniata</taxon>
        <taxon>Vertebrata</taxon>
        <taxon>Euteleostomi</taxon>
        <taxon>Actinopterygii</taxon>
        <taxon>Neopterygii</taxon>
        <taxon>Teleostei</taxon>
        <taxon>Neoteleostei</taxon>
        <taxon>Acanthomorphata</taxon>
        <taxon>Ovalentaria</taxon>
        <taxon>Atherinomorphae</taxon>
        <taxon>Beloniformes</taxon>
        <taxon>Adrianichthyidae</taxon>
        <taxon>Oryziinae</taxon>
        <taxon>Oryzias</taxon>
    </lineage>
</organism>
<dbReference type="PROSITE" id="PS50238">
    <property type="entry name" value="RHOGAP"/>
    <property type="match status" value="1"/>
</dbReference>
<dbReference type="Pfam" id="PF00620">
    <property type="entry name" value="RhoGAP"/>
    <property type="match status" value="1"/>
</dbReference>
<comment type="subcellular location">
    <subcellularLocation>
        <location evidence="2">Cytoplasm</location>
    </subcellularLocation>
    <subcellularLocation>
        <location evidence="1">Membrane</location>
        <topology evidence="1">Peripheral membrane protein</topology>
    </subcellularLocation>
</comment>
<dbReference type="OrthoDB" id="79452at2759"/>
<evidence type="ECO:0000256" key="3">
    <source>
        <dbReference type="ARBA" id="ARBA00022468"/>
    </source>
</evidence>
<feature type="domain" description="PH" evidence="10">
    <location>
        <begin position="69"/>
        <end position="171"/>
    </location>
</feature>
<dbReference type="PANTHER" id="PTHR23176:SF108">
    <property type="entry name" value="RHO GTPASE-ACTIVATING PROTEIN 15"/>
    <property type="match status" value="1"/>
</dbReference>
<feature type="region of interest" description="Disordered" evidence="9">
    <location>
        <begin position="171"/>
        <end position="240"/>
    </location>
</feature>
<name>A0A3B3CRL1_ORYME</name>
<dbReference type="PANTHER" id="PTHR23176">
    <property type="entry name" value="RHO/RAC/CDC GTPASE-ACTIVATING PROTEIN"/>
    <property type="match status" value="1"/>
</dbReference>
<dbReference type="Proteomes" id="UP000261560">
    <property type="component" value="Unplaced"/>
</dbReference>
<keyword evidence="13" id="KW-1185">Reference proteome</keyword>
<dbReference type="RefSeq" id="XP_024119724.1">
    <property type="nucleotide sequence ID" value="XM_024263956.2"/>
</dbReference>
<evidence type="ECO:0000259" key="10">
    <source>
        <dbReference type="PROSITE" id="PS50003"/>
    </source>
</evidence>
<dbReference type="InterPro" id="IPR011993">
    <property type="entry name" value="PH-like_dom_sf"/>
</dbReference>
<dbReference type="SMART" id="SM00233">
    <property type="entry name" value="PH"/>
    <property type="match status" value="1"/>
</dbReference>
<evidence type="ECO:0000256" key="2">
    <source>
        <dbReference type="ARBA" id="ARBA00004496"/>
    </source>
</evidence>
<evidence type="ECO:0000256" key="7">
    <source>
        <dbReference type="ARBA" id="ARBA00042482"/>
    </source>
</evidence>
<dbReference type="GeneTree" id="ENSGT00950000182860"/>
<dbReference type="GO" id="GO:0007165">
    <property type="term" value="P:signal transduction"/>
    <property type="evidence" value="ECO:0007669"/>
    <property type="project" value="InterPro"/>
</dbReference>
<evidence type="ECO:0000259" key="11">
    <source>
        <dbReference type="PROSITE" id="PS50238"/>
    </source>
</evidence>
<dbReference type="InterPro" id="IPR008936">
    <property type="entry name" value="Rho_GTPase_activation_prot"/>
</dbReference>
<keyword evidence="5" id="KW-0472">Membrane</keyword>
<dbReference type="InterPro" id="IPR001849">
    <property type="entry name" value="PH_domain"/>
</dbReference>
<dbReference type="SUPFAM" id="SSF48350">
    <property type="entry name" value="GTPase activation domain, GAP"/>
    <property type="match status" value="1"/>
</dbReference>
<reference evidence="12" key="1">
    <citation type="submission" date="2025-08" db="UniProtKB">
        <authorList>
            <consortium name="Ensembl"/>
        </authorList>
    </citation>
    <scope>IDENTIFICATION</scope>
</reference>
<evidence type="ECO:0000256" key="6">
    <source>
        <dbReference type="ARBA" id="ARBA00040777"/>
    </source>
</evidence>
<proteinExistence type="predicted"/>
<dbReference type="AlphaFoldDB" id="A0A3B3CRL1"/>
<dbReference type="GO" id="GO:0005096">
    <property type="term" value="F:GTPase activator activity"/>
    <property type="evidence" value="ECO:0007669"/>
    <property type="project" value="UniProtKB-KW"/>
</dbReference>
<evidence type="ECO:0000313" key="12">
    <source>
        <dbReference type="Ensembl" id="ENSOMEP00000019734.1"/>
    </source>
</evidence>
<reference evidence="12" key="2">
    <citation type="submission" date="2025-09" db="UniProtKB">
        <authorList>
            <consortium name="Ensembl"/>
        </authorList>
    </citation>
    <scope>IDENTIFICATION</scope>
</reference>
<protein>
    <recommendedName>
        <fullName evidence="6">Rho GTPase-activating protein 15</fullName>
    </recommendedName>
    <alternativeName>
        <fullName evidence="7">ArhGAP15</fullName>
    </alternativeName>
    <alternativeName>
        <fullName evidence="8">Rho-type GTPase-activating protein 15</fullName>
    </alternativeName>
</protein>
<dbReference type="SMART" id="SM00324">
    <property type="entry name" value="RhoGAP"/>
    <property type="match status" value="1"/>
</dbReference>
<dbReference type="CDD" id="cd13233">
    <property type="entry name" value="PH_ARHGAP9-like"/>
    <property type="match status" value="1"/>
</dbReference>
<dbReference type="STRING" id="30732.ENSOMEP00000019734"/>
<keyword evidence="3" id="KW-0343">GTPase activation</keyword>
<dbReference type="PaxDb" id="30732-ENSOMEP00000019734"/>
<evidence type="ECO:0000256" key="8">
    <source>
        <dbReference type="ARBA" id="ARBA00042925"/>
    </source>
</evidence>
<dbReference type="InterPro" id="IPR000198">
    <property type="entry name" value="RhoGAP_dom"/>
</dbReference>
<evidence type="ECO:0000256" key="1">
    <source>
        <dbReference type="ARBA" id="ARBA00004170"/>
    </source>
</evidence>
<dbReference type="Gene3D" id="1.10.555.10">
    <property type="entry name" value="Rho GTPase activation protein"/>
    <property type="match status" value="1"/>
</dbReference>
<dbReference type="CDD" id="cd04403">
    <property type="entry name" value="RhoGAP_ARHGAP27_15_12_9"/>
    <property type="match status" value="1"/>
</dbReference>
<accession>A0A3B3CRL1</accession>
<feature type="domain" description="Rho-GAP" evidence="11">
    <location>
        <begin position="268"/>
        <end position="457"/>
    </location>
</feature>
<feature type="compositionally biased region" description="Low complexity" evidence="9">
    <location>
        <begin position="193"/>
        <end position="206"/>
    </location>
</feature>